<sequence>MVILVGLRSRRHLSKAVAEQQYCVRKGVVPMRAPLMLPNRANHKSEDEVTCFSRDRLWARGTARAVNHEDAQWGLRLISLVLLTDRVRSKPPSSKQGRWASTQERAVQEAG</sequence>
<dbReference type="WBParaSite" id="L893_g11478.t1">
    <property type="protein sequence ID" value="L893_g11478.t1"/>
    <property type="gene ID" value="L893_g11478"/>
</dbReference>
<organism evidence="2 3">
    <name type="scientific">Steinernema glaseri</name>
    <dbReference type="NCBI Taxonomy" id="37863"/>
    <lineage>
        <taxon>Eukaryota</taxon>
        <taxon>Metazoa</taxon>
        <taxon>Ecdysozoa</taxon>
        <taxon>Nematoda</taxon>
        <taxon>Chromadorea</taxon>
        <taxon>Rhabditida</taxon>
        <taxon>Tylenchina</taxon>
        <taxon>Panagrolaimomorpha</taxon>
        <taxon>Strongyloidoidea</taxon>
        <taxon>Steinernematidae</taxon>
        <taxon>Steinernema</taxon>
    </lineage>
</organism>
<feature type="compositionally biased region" description="Polar residues" evidence="1">
    <location>
        <begin position="91"/>
        <end position="105"/>
    </location>
</feature>
<keyword evidence="2" id="KW-1185">Reference proteome</keyword>
<feature type="region of interest" description="Disordered" evidence="1">
    <location>
        <begin position="89"/>
        <end position="111"/>
    </location>
</feature>
<evidence type="ECO:0000313" key="2">
    <source>
        <dbReference type="Proteomes" id="UP000095287"/>
    </source>
</evidence>
<dbReference type="Proteomes" id="UP000095287">
    <property type="component" value="Unplaced"/>
</dbReference>
<protein>
    <submittedName>
        <fullName evidence="3">tRNA-specific adenosine deaminase 1</fullName>
    </submittedName>
</protein>
<reference evidence="3" key="1">
    <citation type="submission" date="2016-11" db="UniProtKB">
        <authorList>
            <consortium name="WormBaseParasite"/>
        </authorList>
    </citation>
    <scope>IDENTIFICATION</scope>
</reference>
<evidence type="ECO:0000313" key="3">
    <source>
        <dbReference type="WBParaSite" id="L893_g11478.t1"/>
    </source>
</evidence>
<dbReference type="AlphaFoldDB" id="A0A1I7Y0X8"/>
<accession>A0A1I7Y0X8</accession>
<evidence type="ECO:0000256" key="1">
    <source>
        <dbReference type="SAM" id="MobiDB-lite"/>
    </source>
</evidence>
<proteinExistence type="predicted"/>
<name>A0A1I7Y0X8_9BILA</name>